<proteinExistence type="predicted"/>
<keyword evidence="1" id="KW-0472">Membrane</keyword>
<reference evidence="2" key="1">
    <citation type="submission" date="2022-12" db="EMBL/GenBank/DDBJ databases">
        <title>Gycomyces niveus sp.nov.,a novel actinomycete isolated from soil in Shouguan.</title>
        <authorList>
            <person name="Yang X."/>
        </authorList>
    </citation>
    <scope>NUCLEOTIDE SEQUENCE</scope>
    <source>
        <strain evidence="2">NEAU-A15</strain>
    </source>
</reference>
<feature type="transmembrane region" description="Helical" evidence="1">
    <location>
        <begin position="67"/>
        <end position="87"/>
    </location>
</feature>
<dbReference type="AlphaFoldDB" id="A0A9X3SS18"/>
<organism evidence="2 3">
    <name type="scientific">Glycomyces luteolus</name>
    <dbReference type="NCBI Taxonomy" id="2670330"/>
    <lineage>
        <taxon>Bacteria</taxon>
        <taxon>Bacillati</taxon>
        <taxon>Actinomycetota</taxon>
        <taxon>Actinomycetes</taxon>
        <taxon>Glycomycetales</taxon>
        <taxon>Glycomycetaceae</taxon>
        <taxon>Glycomyces</taxon>
    </lineage>
</organism>
<evidence type="ECO:0000313" key="2">
    <source>
        <dbReference type="EMBL" id="MDA1358933.1"/>
    </source>
</evidence>
<name>A0A9X3SS18_9ACTN</name>
<gene>
    <name evidence="2" type="ORF">O1R50_04830</name>
</gene>
<evidence type="ECO:0000256" key="1">
    <source>
        <dbReference type="SAM" id="Phobius"/>
    </source>
</evidence>
<keyword evidence="1" id="KW-1133">Transmembrane helix</keyword>
<keyword evidence="3" id="KW-1185">Reference proteome</keyword>
<accession>A0A9X3SS18</accession>
<sequence length="96" mass="10549">MNAMQRRPGAVRLLALAVLTAAWVAVLAWLWADETSLSCFEYAPSEGADSGRTCAELAEREMRRFNAWFAPALICGPVAGIALWFTLRPRRAGAPR</sequence>
<dbReference type="EMBL" id="JAPZVP010000003">
    <property type="protein sequence ID" value="MDA1358933.1"/>
    <property type="molecule type" value="Genomic_DNA"/>
</dbReference>
<dbReference type="Proteomes" id="UP001146067">
    <property type="component" value="Unassembled WGS sequence"/>
</dbReference>
<dbReference type="RefSeq" id="WP_270108755.1">
    <property type="nucleotide sequence ID" value="NZ_JAPZVP010000003.1"/>
</dbReference>
<keyword evidence="1" id="KW-0812">Transmembrane</keyword>
<protein>
    <submittedName>
        <fullName evidence="2">Uncharacterized protein</fullName>
    </submittedName>
</protein>
<feature type="transmembrane region" description="Helical" evidence="1">
    <location>
        <begin position="12"/>
        <end position="32"/>
    </location>
</feature>
<comment type="caution">
    <text evidence="2">The sequence shown here is derived from an EMBL/GenBank/DDBJ whole genome shotgun (WGS) entry which is preliminary data.</text>
</comment>
<evidence type="ECO:0000313" key="3">
    <source>
        <dbReference type="Proteomes" id="UP001146067"/>
    </source>
</evidence>